<proteinExistence type="predicted"/>
<organism evidence="2">
    <name type="scientific">uncultured Caudovirales phage</name>
    <dbReference type="NCBI Taxonomy" id="2100421"/>
    <lineage>
        <taxon>Viruses</taxon>
        <taxon>Duplodnaviria</taxon>
        <taxon>Heunggongvirae</taxon>
        <taxon>Uroviricota</taxon>
        <taxon>Caudoviricetes</taxon>
        <taxon>Peduoviridae</taxon>
        <taxon>Maltschvirus</taxon>
        <taxon>Maltschvirus maltsch</taxon>
    </lineage>
</organism>
<feature type="region of interest" description="Disordered" evidence="1">
    <location>
        <begin position="1"/>
        <end position="89"/>
    </location>
</feature>
<accession>A0A6J5RDC1</accession>
<sequence>MTAVLGPGDDDPRSPAGAGATIAAALGAGDDDPRSPAVGQPEAQRGPLAAGEASGPNPDDDFDFLTPGPSAAGDIARGPRSVVRIPKRG</sequence>
<name>A0A6J5RDC1_9CAUD</name>
<dbReference type="EMBL" id="LR797190">
    <property type="protein sequence ID" value="CAB4192476.1"/>
    <property type="molecule type" value="Genomic_DNA"/>
</dbReference>
<gene>
    <name evidence="2" type="ORF">UFOVP1236_39</name>
</gene>
<protein>
    <submittedName>
        <fullName evidence="2">Uncharacterized protein</fullName>
    </submittedName>
</protein>
<evidence type="ECO:0000256" key="1">
    <source>
        <dbReference type="SAM" id="MobiDB-lite"/>
    </source>
</evidence>
<reference evidence="2" key="1">
    <citation type="submission" date="2020-05" db="EMBL/GenBank/DDBJ databases">
        <authorList>
            <person name="Chiriac C."/>
            <person name="Salcher M."/>
            <person name="Ghai R."/>
            <person name="Kavagutti S V."/>
        </authorList>
    </citation>
    <scope>NUCLEOTIDE SEQUENCE</scope>
</reference>
<feature type="compositionally biased region" description="Low complexity" evidence="1">
    <location>
        <begin position="16"/>
        <end position="28"/>
    </location>
</feature>
<evidence type="ECO:0000313" key="2">
    <source>
        <dbReference type="EMBL" id="CAB4192476.1"/>
    </source>
</evidence>